<dbReference type="GO" id="GO:0000166">
    <property type="term" value="F:nucleotide binding"/>
    <property type="evidence" value="ECO:0007669"/>
    <property type="project" value="UniProtKB-KW"/>
</dbReference>
<dbReference type="SUPFAM" id="SSF89963">
    <property type="entry name" value="YajQ-like"/>
    <property type="match status" value="2"/>
</dbReference>
<organism evidence="3">
    <name type="scientific">bioreactor metagenome</name>
    <dbReference type="NCBI Taxonomy" id="1076179"/>
    <lineage>
        <taxon>unclassified sequences</taxon>
        <taxon>metagenomes</taxon>
        <taxon>ecological metagenomes</taxon>
    </lineage>
</organism>
<protein>
    <submittedName>
        <fullName evidence="3">Uncharacterized protein</fullName>
    </submittedName>
</protein>
<dbReference type="CDD" id="cd11740">
    <property type="entry name" value="YajQ_like"/>
    <property type="match status" value="1"/>
</dbReference>
<dbReference type="PANTHER" id="PTHR30476:SF0">
    <property type="entry name" value="UPF0234 PROTEIN YAJQ"/>
    <property type="match status" value="1"/>
</dbReference>
<dbReference type="NCBIfam" id="NF003819">
    <property type="entry name" value="PRK05412.1"/>
    <property type="match status" value="1"/>
</dbReference>
<dbReference type="InterPro" id="IPR035570">
    <property type="entry name" value="UPF0234_N"/>
</dbReference>
<dbReference type="Pfam" id="PF04461">
    <property type="entry name" value="YajQ"/>
    <property type="match status" value="1"/>
</dbReference>
<dbReference type="InterPro" id="IPR035571">
    <property type="entry name" value="UPF0234-like_C"/>
</dbReference>
<dbReference type="EMBL" id="VSSQ01027040">
    <property type="protein sequence ID" value="MPM76055.1"/>
    <property type="molecule type" value="Genomic_DNA"/>
</dbReference>
<keyword evidence="1" id="KW-0547">Nucleotide-binding</keyword>
<reference evidence="3" key="1">
    <citation type="submission" date="2019-08" db="EMBL/GenBank/DDBJ databases">
        <authorList>
            <person name="Kucharzyk K."/>
            <person name="Murdoch R.W."/>
            <person name="Higgins S."/>
            <person name="Loffler F."/>
        </authorList>
    </citation>
    <scope>NUCLEOTIDE SEQUENCE</scope>
</reference>
<dbReference type="Gene3D" id="3.30.70.860">
    <property type="match status" value="1"/>
</dbReference>
<dbReference type="AlphaFoldDB" id="A0A645CGK5"/>
<gene>
    <name evidence="3" type="ORF">SDC9_123050</name>
</gene>
<dbReference type="PANTHER" id="PTHR30476">
    <property type="entry name" value="UPF0234 PROTEIN YAJQ"/>
    <property type="match status" value="1"/>
</dbReference>
<dbReference type="GO" id="GO:0005829">
    <property type="term" value="C:cytosol"/>
    <property type="evidence" value="ECO:0007669"/>
    <property type="project" value="TreeGrafter"/>
</dbReference>
<dbReference type="HAMAP" id="MF_00632">
    <property type="entry name" value="UPF0234"/>
    <property type="match status" value="1"/>
</dbReference>
<evidence type="ECO:0000256" key="1">
    <source>
        <dbReference type="ARBA" id="ARBA00022741"/>
    </source>
</evidence>
<dbReference type="Gene3D" id="3.30.70.990">
    <property type="entry name" value="YajQ-like, domain 2"/>
    <property type="match status" value="1"/>
</dbReference>
<sequence>MASSYSFDVVSEIDIQEVDNAINQALKEVKQRYDFKGTKTEIVLGKDEIKILSDDEYKLNSVIDVLKTKFIKRGISSRALDIGKIEEASMGTARVTAKLVKGIATEKAKKMVADLKASKIKVQAQIMDNQLRVSGKDKDDLQAAIQLLKSNDYGIDVQFTNYR</sequence>
<evidence type="ECO:0000256" key="2">
    <source>
        <dbReference type="ARBA" id="ARBA00093450"/>
    </source>
</evidence>
<proteinExistence type="inferred from homology"/>
<accession>A0A645CGK5</accession>
<dbReference type="InterPro" id="IPR036183">
    <property type="entry name" value="YajQ-like_sf"/>
</dbReference>
<comment type="similarity">
    <text evidence="2">Belongs to the YajQ family.</text>
</comment>
<dbReference type="InterPro" id="IPR007551">
    <property type="entry name" value="YajQ/Smlt4090-like"/>
</dbReference>
<evidence type="ECO:0000313" key="3">
    <source>
        <dbReference type="EMBL" id="MPM76055.1"/>
    </source>
</evidence>
<name>A0A645CGK5_9ZZZZ</name>
<comment type="caution">
    <text evidence="3">The sequence shown here is derived from an EMBL/GenBank/DDBJ whole genome shotgun (WGS) entry which is preliminary data.</text>
</comment>